<evidence type="ECO:0000313" key="4">
    <source>
        <dbReference type="Proteomes" id="UP000190897"/>
    </source>
</evidence>
<dbReference type="EMBL" id="FUZA01000001">
    <property type="protein sequence ID" value="SKB44511.1"/>
    <property type="molecule type" value="Genomic_DNA"/>
</dbReference>
<keyword evidence="4" id="KW-1185">Reference proteome</keyword>
<dbReference type="SUPFAM" id="SSF49344">
    <property type="entry name" value="CBD9-like"/>
    <property type="match status" value="1"/>
</dbReference>
<dbReference type="GO" id="GO:0030246">
    <property type="term" value="F:carbohydrate binding"/>
    <property type="evidence" value="ECO:0007669"/>
    <property type="project" value="InterPro"/>
</dbReference>
<organism evidence="3 4">
    <name type="scientific">Dyadobacter psychrophilus</name>
    <dbReference type="NCBI Taxonomy" id="651661"/>
    <lineage>
        <taxon>Bacteria</taxon>
        <taxon>Pseudomonadati</taxon>
        <taxon>Bacteroidota</taxon>
        <taxon>Cytophagia</taxon>
        <taxon>Cytophagales</taxon>
        <taxon>Spirosomataceae</taxon>
        <taxon>Dyadobacter</taxon>
    </lineage>
</organism>
<reference evidence="4" key="1">
    <citation type="submission" date="2017-02" db="EMBL/GenBank/DDBJ databases">
        <authorList>
            <person name="Varghese N."/>
            <person name="Submissions S."/>
        </authorList>
    </citation>
    <scope>NUCLEOTIDE SEQUENCE [LARGE SCALE GENOMIC DNA]</scope>
    <source>
        <strain evidence="4">DSM 22270</strain>
    </source>
</reference>
<protein>
    <submittedName>
        <fullName evidence="3">Carbohydrate family 9 binding domain-like</fullName>
    </submittedName>
</protein>
<dbReference type="STRING" id="651661.SAMN05660293_00209"/>
<dbReference type="Pfam" id="PF06452">
    <property type="entry name" value="CBM9_1"/>
    <property type="match status" value="1"/>
</dbReference>
<dbReference type="AlphaFoldDB" id="A0A1T5BB63"/>
<gene>
    <name evidence="3" type="ORF">SAMN05660293_00209</name>
</gene>
<keyword evidence="1" id="KW-0732">Signal</keyword>
<dbReference type="RefSeq" id="WP_082212820.1">
    <property type="nucleotide sequence ID" value="NZ_FUZA01000001.1"/>
</dbReference>
<feature type="domain" description="Carbohydrate-binding" evidence="2">
    <location>
        <begin position="49"/>
        <end position="132"/>
    </location>
</feature>
<feature type="chain" id="PRO_5012075054" evidence="1">
    <location>
        <begin position="21"/>
        <end position="254"/>
    </location>
</feature>
<dbReference type="Proteomes" id="UP000190897">
    <property type="component" value="Unassembled WGS sequence"/>
</dbReference>
<evidence type="ECO:0000256" key="1">
    <source>
        <dbReference type="SAM" id="SignalP"/>
    </source>
</evidence>
<proteinExistence type="predicted"/>
<dbReference type="GO" id="GO:0004553">
    <property type="term" value="F:hydrolase activity, hydrolyzing O-glycosyl compounds"/>
    <property type="evidence" value="ECO:0007669"/>
    <property type="project" value="InterPro"/>
</dbReference>
<accession>A0A1T5BB63</accession>
<dbReference type="Gene3D" id="2.60.40.1190">
    <property type="match status" value="1"/>
</dbReference>
<evidence type="ECO:0000313" key="3">
    <source>
        <dbReference type="EMBL" id="SKB44511.1"/>
    </source>
</evidence>
<sequence length="254" mass="28345">MLKKFVLLSLWAGILTGAVASSLAASGGVTRAAVPDSSMVIRKTTDFKIDGEGSAANWATAKAFDITVQKGPNQPAPGKQFPTKVKILYSDKGLYFLFDCTDTKLTATIMEDFGLLFKEDVVEVFLWPDTSVPIYLEYELSPLDYELPIIIPNIKGKTEGWKAWHYNDRNRVHHATSAQGGQKKSMASVEGWKAEFFIPYTLMSPMVTGAPKSGTKWRGNFYRIDYDADTAYYSWQKTGGSFHEFNKFGTLIFE</sequence>
<dbReference type="InterPro" id="IPR010502">
    <property type="entry name" value="Carb-bd_dom_fam9"/>
</dbReference>
<dbReference type="CDD" id="cd09620">
    <property type="entry name" value="CBM9_like_3"/>
    <property type="match status" value="1"/>
</dbReference>
<dbReference type="OrthoDB" id="9786766at2"/>
<dbReference type="GO" id="GO:0016052">
    <property type="term" value="P:carbohydrate catabolic process"/>
    <property type="evidence" value="ECO:0007669"/>
    <property type="project" value="InterPro"/>
</dbReference>
<feature type="signal peptide" evidence="1">
    <location>
        <begin position="1"/>
        <end position="20"/>
    </location>
</feature>
<evidence type="ECO:0000259" key="2">
    <source>
        <dbReference type="Pfam" id="PF06452"/>
    </source>
</evidence>
<name>A0A1T5BB63_9BACT</name>